<sequence length="148" mass="15787">MRVTQRMTVGLSVAALISAGLGVLAPQASAWNMREVAPGLTCGDDFYCHNSTDDVYFVTARVTCSIGGGVHETRSRIGRGLTERVKTDCSSYTKPGGYHIESTMEKDGWHHKRVEDPGTLESTFPVGVEYLHAETGPDTVPAPSGSAG</sequence>
<feature type="signal peptide" evidence="1">
    <location>
        <begin position="1"/>
        <end position="30"/>
    </location>
</feature>
<keyword evidence="1" id="KW-0732">Signal</keyword>
<dbReference type="EMBL" id="CP074371">
    <property type="protein sequence ID" value="QVI23205.1"/>
    <property type="molecule type" value="Genomic_DNA"/>
</dbReference>
<organism evidence="2 3">
    <name type="scientific">Nocardia tengchongensis</name>
    <dbReference type="NCBI Taxonomy" id="2055889"/>
    <lineage>
        <taxon>Bacteria</taxon>
        <taxon>Bacillati</taxon>
        <taxon>Actinomycetota</taxon>
        <taxon>Actinomycetes</taxon>
        <taxon>Mycobacteriales</taxon>
        <taxon>Nocardiaceae</taxon>
        <taxon>Nocardia</taxon>
    </lineage>
</organism>
<accession>A0ABX8CXI5</accession>
<protein>
    <recommendedName>
        <fullName evidence="4">Peptidase inhibitor family I36</fullName>
    </recommendedName>
</protein>
<reference evidence="2 3" key="1">
    <citation type="submission" date="2021-04" db="EMBL/GenBank/DDBJ databases">
        <title>Nocardia tengchongensis.</title>
        <authorList>
            <person name="Zhuang k."/>
            <person name="Ran Y."/>
            <person name="Li W."/>
        </authorList>
    </citation>
    <scope>NUCLEOTIDE SEQUENCE [LARGE SCALE GENOMIC DNA]</scope>
    <source>
        <strain evidence="2 3">CFH S0057</strain>
    </source>
</reference>
<name>A0ABX8CXI5_9NOCA</name>
<evidence type="ECO:0000313" key="2">
    <source>
        <dbReference type="EMBL" id="QVI23205.1"/>
    </source>
</evidence>
<keyword evidence="3" id="KW-1185">Reference proteome</keyword>
<gene>
    <name evidence="2" type="ORF">KHQ06_10020</name>
</gene>
<evidence type="ECO:0000313" key="3">
    <source>
        <dbReference type="Proteomes" id="UP000683310"/>
    </source>
</evidence>
<dbReference type="RefSeq" id="WP_213559277.1">
    <property type="nucleotide sequence ID" value="NZ_JBHZDI010000110.1"/>
</dbReference>
<evidence type="ECO:0008006" key="4">
    <source>
        <dbReference type="Google" id="ProtNLM"/>
    </source>
</evidence>
<dbReference type="Proteomes" id="UP000683310">
    <property type="component" value="Chromosome"/>
</dbReference>
<evidence type="ECO:0000256" key="1">
    <source>
        <dbReference type="SAM" id="SignalP"/>
    </source>
</evidence>
<feature type="chain" id="PRO_5046523644" description="Peptidase inhibitor family I36" evidence="1">
    <location>
        <begin position="31"/>
        <end position="148"/>
    </location>
</feature>
<proteinExistence type="predicted"/>